<dbReference type="Pfam" id="PF03952">
    <property type="entry name" value="Enolase_N"/>
    <property type="match status" value="1"/>
</dbReference>
<feature type="active site" description="Proton donor" evidence="10">
    <location>
        <position position="206"/>
    </location>
</feature>
<dbReference type="RefSeq" id="WP_136355127.1">
    <property type="nucleotide sequence ID" value="NZ_SSNY01000003.1"/>
</dbReference>
<comment type="catalytic activity">
    <reaction evidence="10">
        <text>(2R)-2-phosphoglycerate = phosphoenolpyruvate + H2O</text>
        <dbReference type="Rhea" id="RHEA:10164"/>
        <dbReference type="ChEBI" id="CHEBI:15377"/>
        <dbReference type="ChEBI" id="CHEBI:58289"/>
        <dbReference type="ChEBI" id="CHEBI:58702"/>
        <dbReference type="EC" id="4.2.1.11"/>
    </reaction>
</comment>
<evidence type="ECO:0000256" key="7">
    <source>
        <dbReference type="ARBA" id="ARBA00023152"/>
    </source>
</evidence>
<dbReference type="SMART" id="SM01193">
    <property type="entry name" value="Enolase_N"/>
    <property type="match status" value="1"/>
</dbReference>
<comment type="caution">
    <text evidence="13">The sequence shown here is derived from an EMBL/GenBank/DDBJ whole genome shotgun (WGS) entry which is preliminary data.</text>
</comment>
<dbReference type="InterPro" id="IPR029017">
    <property type="entry name" value="Enolase-like_N"/>
</dbReference>
<dbReference type="NCBIfam" id="TIGR01060">
    <property type="entry name" value="eno"/>
    <property type="match status" value="1"/>
</dbReference>
<dbReference type="PANTHER" id="PTHR11902">
    <property type="entry name" value="ENOLASE"/>
    <property type="match status" value="1"/>
</dbReference>
<comment type="similarity">
    <text evidence="2 10">Belongs to the enolase family.</text>
</comment>
<dbReference type="SFLD" id="SFLDF00002">
    <property type="entry name" value="enolase"/>
    <property type="match status" value="1"/>
</dbReference>
<dbReference type="SMART" id="SM01192">
    <property type="entry name" value="Enolase_C"/>
    <property type="match status" value="1"/>
</dbReference>
<feature type="domain" description="Enolase C-terminal TIM barrel" evidence="11">
    <location>
        <begin position="140"/>
        <end position="425"/>
    </location>
</feature>
<feature type="binding site" evidence="10">
    <location>
        <position position="367"/>
    </location>
    <ligand>
        <name>(2R)-2-phosphoglycerate</name>
        <dbReference type="ChEBI" id="CHEBI:58289"/>
    </ligand>
</feature>
<dbReference type="PROSITE" id="PS00164">
    <property type="entry name" value="ENOLASE"/>
    <property type="match status" value="1"/>
</dbReference>
<keyword evidence="8 10" id="KW-0456">Lyase</keyword>
<organism evidence="13 14">
    <name type="scientific">Ollibium composti</name>
    <dbReference type="NCBI Taxonomy" id="2675109"/>
    <lineage>
        <taxon>Bacteria</taxon>
        <taxon>Pseudomonadati</taxon>
        <taxon>Pseudomonadota</taxon>
        <taxon>Alphaproteobacteria</taxon>
        <taxon>Hyphomicrobiales</taxon>
        <taxon>Phyllobacteriaceae</taxon>
        <taxon>Ollibium</taxon>
    </lineage>
</organism>
<dbReference type="Proteomes" id="UP000306441">
    <property type="component" value="Unassembled WGS sequence"/>
</dbReference>
<dbReference type="SFLD" id="SFLDG00178">
    <property type="entry name" value="enolase"/>
    <property type="match status" value="1"/>
</dbReference>
<dbReference type="CDD" id="cd03313">
    <property type="entry name" value="enolase"/>
    <property type="match status" value="1"/>
</dbReference>
<dbReference type="EC" id="4.2.1.11" evidence="3 10"/>
<keyword evidence="5 10" id="KW-0964">Secreted</keyword>
<dbReference type="Pfam" id="PF00113">
    <property type="entry name" value="Enolase_C"/>
    <property type="match status" value="1"/>
</dbReference>
<evidence type="ECO:0000313" key="14">
    <source>
        <dbReference type="Proteomes" id="UP000306441"/>
    </source>
</evidence>
<comment type="function">
    <text evidence="9 10">Catalyzes the reversible conversion of 2-phosphoglycerate (2-PG) into phosphoenolpyruvate (PEP). It is essential for the degradation of carbohydrates via glycolysis.</text>
</comment>
<evidence type="ECO:0000256" key="5">
    <source>
        <dbReference type="ARBA" id="ARBA00022525"/>
    </source>
</evidence>
<dbReference type="Gene3D" id="3.30.390.10">
    <property type="entry name" value="Enolase-like, N-terminal domain"/>
    <property type="match status" value="1"/>
</dbReference>
<gene>
    <name evidence="10" type="primary">eno</name>
    <name evidence="13" type="ORF">E6C48_06080</name>
</gene>
<accession>A0ABY2QBJ4</accession>
<dbReference type="EMBL" id="SSNY01000003">
    <property type="protein sequence ID" value="THF58183.1"/>
    <property type="molecule type" value="Genomic_DNA"/>
</dbReference>
<dbReference type="PIRSF" id="PIRSF001400">
    <property type="entry name" value="Enolase"/>
    <property type="match status" value="1"/>
</dbReference>
<keyword evidence="10" id="KW-0963">Cytoplasm</keyword>
<keyword evidence="6 10" id="KW-0460">Magnesium</keyword>
<comment type="subcellular location">
    <subcellularLocation>
        <location evidence="10">Cytoplasm</location>
    </subcellularLocation>
    <subcellularLocation>
        <location evidence="10">Secreted</location>
    </subcellularLocation>
    <subcellularLocation>
        <location evidence="10">Cell surface</location>
    </subcellularLocation>
    <text evidence="10">Fractions of enolase are present in both the cytoplasm and on the cell surface.</text>
</comment>
<dbReference type="GO" id="GO:0004634">
    <property type="term" value="F:phosphopyruvate hydratase activity"/>
    <property type="evidence" value="ECO:0007669"/>
    <property type="project" value="UniProtKB-EC"/>
</dbReference>
<feature type="active site" description="Proton acceptor" evidence="10">
    <location>
        <position position="337"/>
    </location>
</feature>
<feature type="binding site" evidence="10">
    <location>
        <position position="312"/>
    </location>
    <ligand>
        <name>Mg(2+)</name>
        <dbReference type="ChEBI" id="CHEBI:18420"/>
    </ligand>
</feature>
<dbReference type="InterPro" id="IPR000941">
    <property type="entry name" value="Enolase"/>
</dbReference>
<evidence type="ECO:0000256" key="3">
    <source>
        <dbReference type="ARBA" id="ARBA00012058"/>
    </source>
</evidence>
<feature type="binding site" evidence="10">
    <location>
        <position position="366"/>
    </location>
    <ligand>
        <name>(2R)-2-phosphoglycerate</name>
        <dbReference type="ChEBI" id="CHEBI:58289"/>
    </ligand>
</feature>
<dbReference type="PRINTS" id="PR00148">
    <property type="entry name" value="ENOLASE"/>
</dbReference>
<feature type="binding site" evidence="10">
    <location>
        <position position="388"/>
    </location>
    <ligand>
        <name>(2R)-2-phosphoglycerate</name>
        <dbReference type="ChEBI" id="CHEBI:58289"/>
    </ligand>
</feature>
<evidence type="ECO:0000256" key="10">
    <source>
        <dbReference type="HAMAP-Rule" id="MF_00318"/>
    </source>
</evidence>
<comment type="cofactor">
    <cofactor evidence="10">
        <name>Mg(2+)</name>
        <dbReference type="ChEBI" id="CHEBI:18420"/>
    </cofactor>
    <text evidence="10">Binds a second Mg(2+) ion via substrate during catalysis.</text>
</comment>
<dbReference type="SUPFAM" id="SSF54826">
    <property type="entry name" value="Enolase N-terminal domain-like"/>
    <property type="match status" value="1"/>
</dbReference>
<protein>
    <recommendedName>
        <fullName evidence="4 10">Enolase</fullName>
        <ecNumber evidence="3 10">4.2.1.11</ecNumber>
    </recommendedName>
    <alternativeName>
        <fullName evidence="10">2-phospho-D-glycerate hydro-lyase</fullName>
    </alternativeName>
    <alternativeName>
        <fullName evidence="10">2-phosphoglycerate dehydratase</fullName>
    </alternativeName>
</protein>
<dbReference type="Gene3D" id="3.20.20.120">
    <property type="entry name" value="Enolase-like C-terminal domain"/>
    <property type="match status" value="1"/>
</dbReference>
<dbReference type="HAMAP" id="MF_00318">
    <property type="entry name" value="Enolase"/>
    <property type="match status" value="1"/>
</dbReference>
<feature type="domain" description="Enolase N-terminal" evidence="12">
    <location>
        <begin position="5"/>
        <end position="135"/>
    </location>
</feature>
<keyword evidence="10" id="KW-0479">Metal-binding</keyword>
<evidence type="ECO:0000256" key="4">
    <source>
        <dbReference type="ARBA" id="ARBA00017068"/>
    </source>
</evidence>
<reference evidence="13 14" key="1">
    <citation type="submission" date="2019-04" db="EMBL/GenBank/DDBJ databases">
        <title>Mesorhizobium composti sp. nov., isolated from compost.</title>
        <authorList>
            <person name="Lin S.-Y."/>
            <person name="Hameed A."/>
            <person name="Hsieh Y.-T."/>
            <person name="Young C.-C."/>
        </authorList>
    </citation>
    <scope>NUCLEOTIDE SEQUENCE [LARGE SCALE GENOMIC DNA]</scope>
    <source>
        <strain evidence="13 14">CC-YTH430</strain>
    </source>
</reference>
<feature type="binding site" evidence="10">
    <location>
        <position position="285"/>
    </location>
    <ligand>
        <name>Mg(2+)</name>
        <dbReference type="ChEBI" id="CHEBI:18420"/>
    </ligand>
</feature>
<evidence type="ECO:0000259" key="12">
    <source>
        <dbReference type="SMART" id="SM01193"/>
    </source>
</evidence>
<keyword evidence="14" id="KW-1185">Reference proteome</keyword>
<feature type="binding site" evidence="10">
    <location>
        <position position="337"/>
    </location>
    <ligand>
        <name>(2R)-2-phosphoglycerate</name>
        <dbReference type="ChEBI" id="CHEBI:58289"/>
    </ligand>
</feature>
<dbReference type="InterPro" id="IPR036849">
    <property type="entry name" value="Enolase-like_C_sf"/>
</dbReference>
<dbReference type="PANTHER" id="PTHR11902:SF1">
    <property type="entry name" value="ENOLASE"/>
    <property type="match status" value="1"/>
</dbReference>
<evidence type="ECO:0000256" key="6">
    <source>
        <dbReference type="ARBA" id="ARBA00022842"/>
    </source>
</evidence>
<evidence type="ECO:0000256" key="1">
    <source>
        <dbReference type="ARBA" id="ARBA00005031"/>
    </source>
</evidence>
<evidence type="ECO:0000259" key="11">
    <source>
        <dbReference type="SMART" id="SM01192"/>
    </source>
</evidence>
<evidence type="ECO:0000256" key="8">
    <source>
        <dbReference type="ARBA" id="ARBA00023239"/>
    </source>
</evidence>
<evidence type="ECO:0000313" key="13">
    <source>
        <dbReference type="EMBL" id="THF58183.1"/>
    </source>
</evidence>
<proteinExistence type="inferred from homology"/>
<evidence type="ECO:0000256" key="2">
    <source>
        <dbReference type="ARBA" id="ARBA00009604"/>
    </source>
</evidence>
<feature type="binding site" evidence="10">
    <location>
        <position position="164"/>
    </location>
    <ligand>
        <name>(2R)-2-phosphoglycerate</name>
        <dbReference type="ChEBI" id="CHEBI:58289"/>
    </ligand>
</feature>
<dbReference type="InterPro" id="IPR020810">
    <property type="entry name" value="Enolase_C"/>
</dbReference>
<keyword evidence="7 10" id="KW-0324">Glycolysis</keyword>
<evidence type="ECO:0000256" key="9">
    <source>
        <dbReference type="ARBA" id="ARBA00045763"/>
    </source>
</evidence>
<sequence length="432" mass="45206">MKHQIETVSAQEILDSRGNPTIHVTVSLTNGVIGQAAVPSGASTGENEAVELRDGDKNRFGGKGVLKAIAAVEGEIASAVAGLSALDQAAIDGAMIALDGTPNKTRLGANAILGVSMAAARVAASSLGLPLWSWLGGCGARRLPMPMMNVINGGAHADNGLDMQEFMIVPVGASSFAEAVRFASETFHALKALLHERGLSVSVGDEGGFAPRLSGNDQACEVIVEAIEKAGYEPGKDIAIALDPAANSMWRDGHYELRGAKMLTSNDMTALYGRWIDRFPIISIEDGLAEHDWEGFAAHTAALGDRVQVVGDDLYVTNVQYIETGIRRKATNAVLIKLNQIGTVTETIAAVDVCRSAGWGYVISHRSGETEDAFIADFAVAMGGGQIKAGAPSRGERTAKYNRLMAIERALGDSALFANPFASRGSGEANSG</sequence>
<dbReference type="InterPro" id="IPR020809">
    <property type="entry name" value="Enolase_CS"/>
</dbReference>
<feature type="binding site" evidence="10">
    <location>
        <position position="243"/>
    </location>
    <ligand>
        <name>Mg(2+)</name>
        <dbReference type="ChEBI" id="CHEBI:18420"/>
    </ligand>
</feature>
<dbReference type="SFLD" id="SFLDS00001">
    <property type="entry name" value="Enolase"/>
    <property type="match status" value="1"/>
</dbReference>
<comment type="pathway">
    <text evidence="1 10">Carbohydrate degradation; glycolysis; pyruvate from D-glyceraldehyde 3-phosphate: step 4/5.</text>
</comment>
<dbReference type="InterPro" id="IPR020811">
    <property type="entry name" value="Enolase_N"/>
</dbReference>
<dbReference type="SUPFAM" id="SSF51604">
    <property type="entry name" value="Enolase C-terminal domain-like"/>
    <property type="match status" value="1"/>
</dbReference>
<name>A0ABY2QBJ4_9HYPH</name>